<evidence type="ECO:0000313" key="1">
    <source>
        <dbReference type="EMBL" id="MDF3288367.1"/>
    </source>
</evidence>
<dbReference type="SUPFAM" id="SSF81901">
    <property type="entry name" value="HCP-like"/>
    <property type="match status" value="2"/>
</dbReference>
<dbReference type="EMBL" id="JARJBC010000002">
    <property type="protein sequence ID" value="MDF3288367.1"/>
    <property type="molecule type" value="Genomic_DNA"/>
</dbReference>
<protein>
    <recommendedName>
        <fullName evidence="3">Sel1 repeat family protein</fullName>
    </recommendedName>
</protein>
<sequence length="861" mass="95162">MDALSHSESNARYAALTDKPRPLELWTAEQLGVHPAIPGTDDLGAMADFTLPTYIKRRHDRVLRKRLRSIAAGNGTALIVIRGESCTGKTRTAFEGIRACLEGWQLVFPKTADSLLAVLAARALTPRTVLWLNEAQNYLTGSSGEAAAAALRTQLEEPGPVLIIATLWPKYYDDLTQTPEYGHDQHTHSRSLLGPVMPLCVPDSFDDESLRALRTCAYTDHSLAHAEQTSPDARITQTLAAGPELVDYYEHVIDACTRALIVAASDAIRLGVSSPLRGSLLRDAALDYLTPIQRARATPDWYEKSIKQACRMIKGVTAALLPTPNPTGFGALPDHYNIADYLHQHLVARRQLTCPPASWWDAILQNNSNPDDLVTLANSASRRGRIRYQALFAERAADFGNFNALAPVAHIKDVAGDFSYADNLVERVAAARVPHVLRMAAEYRFSIGNWSVAEKLLRPFAAINDAWSLRRLAKILDIQGDSSMARRYAELATEAGDPDAQWDLAMSRIWSDGEGAIDVEILLQQAHAAGCRVAMDLLQAFQRRSESAERKEQRLREGAARGDTEREEELWRHLRQQGKSDAAKVVLQNAVDCNHIWALLKLSEMRQEDGDTPGELEILRRAFGVDPACAVRRLCEILISMGKLREAEELMFGKRTPGFQKLHTEIFLEAWEERGEGERAEKATLGEASSASHWGISKLLEIRERRSDTDGAERLVRLASAKQINLLSELVKIRVAGGRLADAETLLPRAFETRDVYALNALAVGRSEAGDQRGAEELLHHAMDFGDEVAARDLGVACAQRADWQGAIRFYRRALDGGYSSVLWNLAGIVEKVEGYSSAEQMRRFGIEPGGQPSPPWPGDD</sequence>
<proteinExistence type="predicted"/>
<reference evidence="1 2" key="1">
    <citation type="submission" date="2023-03" db="EMBL/GenBank/DDBJ databases">
        <title>Draft genome sequence of Streptomyces sp. RB6PN23 isolated from peat swamp forest in Thailand.</title>
        <authorList>
            <person name="Klaysubun C."/>
            <person name="Duangmal K."/>
        </authorList>
    </citation>
    <scope>NUCLEOTIDE SEQUENCE [LARGE SCALE GENOMIC DNA]</scope>
    <source>
        <strain evidence="1 2">RB6PN23</strain>
    </source>
</reference>
<dbReference type="Gene3D" id="1.25.40.10">
    <property type="entry name" value="Tetratricopeptide repeat domain"/>
    <property type="match status" value="2"/>
</dbReference>
<gene>
    <name evidence="1" type="ORF">P3G67_03830</name>
</gene>
<comment type="caution">
    <text evidence="1">The sequence shown here is derived from an EMBL/GenBank/DDBJ whole genome shotgun (WGS) entry which is preliminary data.</text>
</comment>
<dbReference type="Proteomes" id="UP001216579">
    <property type="component" value="Unassembled WGS sequence"/>
</dbReference>
<evidence type="ECO:0000313" key="2">
    <source>
        <dbReference type="Proteomes" id="UP001216579"/>
    </source>
</evidence>
<name>A0ABT5ZEW7_9ACTN</name>
<accession>A0ABT5ZEW7</accession>
<organism evidence="1 2">
    <name type="scientific">Streptomyces silvisoli</name>
    <dbReference type="NCBI Taxonomy" id="3034235"/>
    <lineage>
        <taxon>Bacteria</taxon>
        <taxon>Bacillati</taxon>
        <taxon>Actinomycetota</taxon>
        <taxon>Actinomycetes</taxon>
        <taxon>Kitasatosporales</taxon>
        <taxon>Streptomycetaceae</taxon>
        <taxon>Streptomyces</taxon>
    </lineage>
</organism>
<dbReference type="RefSeq" id="WP_276092174.1">
    <property type="nucleotide sequence ID" value="NZ_JARJBC010000002.1"/>
</dbReference>
<dbReference type="InterPro" id="IPR011990">
    <property type="entry name" value="TPR-like_helical_dom_sf"/>
</dbReference>
<evidence type="ECO:0008006" key="3">
    <source>
        <dbReference type="Google" id="ProtNLM"/>
    </source>
</evidence>
<keyword evidence="2" id="KW-1185">Reference proteome</keyword>